<dbReference type="RefSeq" id="WP_202997208.1">
    <property type="nucleotide sequence ID" value="NZ_JAENHO010000014.1"/>
</dbReference>
<reference evidence="1 2" key="1">
    <citation type="submission" date="2021-01" db="EMBL/GenBank/DDBJ databases">
        <title>Actinoplanes sp. nov. LDG1-01 isolated from lichen.</title>
        <authorList>
            <person name="Saeng-In P."/>
            <person name="Phongsopitanun W."/>
            <person name="Kanchanasin P."/>
            <person name="Yuki M."/>
            <person name="Kudo T."/>
            <person name="Ohkuma M."/>
            <person name="Tanasupawat S."/>
        </authorList>
    </citation>
    <scope>NUCLEOTIDE SEQUENCE [LARGE SCALE GENOMIC DNA]</scope>
    <source>
        <strain evidence="1 2">LDG1-01</strain>
    </source>
</reference>
<dbReference type="Pfam" id="PF11253">
    <property type="entry name" value="DUF3052"/>
    <property type="match status" value="1"/>
</dbReference>
<dbReference type="Proteomes" id="UP000598996">
    <property type="component" value="Unassembled WGS sequence"/>
</dbReference>
<name>A0ABS1W174_9ACTN</name>
<protein>
    <submittedName>
        <fullName evidence="1">DUF3052 family protein</fullName>
    </submittedName>
</protein>
<proteinExistence type="predicted"/>
<gene>
    <name evidence="1" type="ORF">JKJ07_39955</name>
</gene>
<comment type="caution">
    <text evidence="1">The sequence shown here is derived from an EMBL/GenBank/DDBJ whole genome shotgun (WGS) entry which is preliminary data.</text>
</comment>
<keyword evidence="2" id="KW-1185">Reference proteome</keyword>
<organism evidence="1 2">
    <name type="scientific">Paractinoplanes lichenicola</name>
    <dbReference type="NCBI Taxonomy" id="2802976"/>
    <lineage>
        <taxon>Bacteria</taxon>
        <taxon>Bacillati</taxon>
        <taxon>Actinomycetota</taxon>
        <taxon>Actinomycetes</taxon>
        <taxon>Micromonosporales</taxon>
        <taxon>Micromonosporaceae</taxon>
        <taxon>Paractinoplanes</taxon>
    </lineage>
</organism>
<sequence>MAGYSGTPLHRKLGIKPGHRVALLDAPDGFAATLEGLPDGVVILPRLAGDAPTNVIVLFVTERHELQARLDEVRAGMAQDGGFWVAWPKRASKVPTDVTEDVVREVALPTGLVDNKVCAIDEIWSGLRLVIRRENREPIARGA</sequence>
<evidence type="ECO:0000313" key="2">
    <source>
        <dbReference type="Proteomes" id="UP000598996"/>
    </source>
</evidence>
<dbReference type="InterPro" id="IPR021412">
    <property type="entry name" value="DUF3052"/>
</dbReference>
<accession>A0ABS1W174</accession>
<dbReference type="EMBL" id="JAENHO010000014">
    <property type="protein sequence ID" value="MBL7260486.1"/>
    <property type="molecule type" value="Genomic_DNA"/>
</dbReference>
<evidence type="ECO:0000313" key="1">
    <source>
        <dbReference type="EMBL" id="MBL7260486.1"/>
    </source>
</evidence>